<dbReference type="Proteomes" id="UP000789572">
    <property type="component" value="Unassembled WGS sequence"/>
</dbReference>
<feature type="non-terminal residue" evidence="1">
    <location>
        <position position="1"/>
    </location>
</feature>
<reference evidence="1" key="1">
    <citation type="submission" date="2021-06" db="EMBL/GenBank/DDBJ databases">
        <authorList>
            <person name="Kallberg Y."/>
            <person name="Tangrot J."/>
            <person name="Rosling A."/>
        </authorList>
    </citation>
    <scope>NUCLEOTIDE SEQUENCE</scope>
    <source>
        <strain evidence="1">IA702</strain>
    </source>
</reference>
<evidence type="ECO:0000313" key="2">
    <source>
        <dbReference type="Proteomes" id="UP000789572"/>
    </source>
</evidence>
<accession>A0A9N9H8H8</accession>
<gene>
    <name evidence="1" type="ORF">POCULU_LOCUS10476</name>
</gene>
<evidence type="ECO:0000313" key="1">
    <source>
        <dbReference type="EMBL" id="CAG8661386.1"/>
    </source>
</evidence>
<dbReference type="EMBL" id="CAJVPJ010005440">
    <property type="protein sequence ID" value="CAG8661386.1"/>
    <property type="molecule type" value="Genomic_DNA"/>
</dbReference>
<name>A0A9N9H8H8_9GLOM</name>
<comment type="caution">
    <text evidence="1">The sequence shown here is derived from an EMBL/GenBank/DDBJ whole genome shotgun (WGS) entry which is preliminary data.</text>
</comment>
<sequence>THNGKTIKIPLYTRKEKYNRNNVFNTEKWHAPKDFEFPDSFDTTIAEQTPEKQKKN</sequence>
<organism evidence="1 2">
    <name type="scientific">Paraglomus occultum</name>
    <dbReference type="NCBI Taxonomy" id="144539"/>
    <lineage>
        <taxon>Eukaryota</taxon>
        <taxon>Fungi</taxon>
        <taxon>Fungi incertae sedis</taxon>
        <taxon>Mucoromycota</taxon>
        <taxon>Glomeromycotina</taxon>
        <taxon>Glomeromycetes</taxon>
        <taxon>Paraglomerales</taxon>
        <taxon>Paraglomeraceae</taxon>
        <taxon>Paraglomus</taxon>
    </lineage>
</organism>
<dbReference type="AlphaFoldDB" id="A0A9N9H8H8"/>
<protein>
    <submittedName>
        <fullName evidence="1">9376_t:CDS:1</fullName>
    </submittedName>
</protein>
<proteinExistence type="predicted"/>
<keyword evidence="2" id="KW-1185">Reference proteome</keyword>